<dbReference type="eggNOG" id="COG2456">
    <property type="taxonomic scope" value="Bacteria"/>
</dbReference>
<accession>C8WIX8</accession>
<dbReference type="Proteomes" id="UP000001377">
    <property type="component" value="Chromosome"/>
</dbReference>
<feature type="transmembrane region" description="Helical" evidence="1">
    <location>
        <begin position="69"/>
        <end position="89"/>
    </location>
</feature>
<proteinExistence type="predicted"/>
<dbReference type="PaxDb" id="479437-Elen_2055"/>
<evidence type="ECO:0008006" key="4">
    <source>
        <dbReference type="Google" id="ProtNLM"/>
    </source>
</evidence>
<protein>
    <recommendedName>
        <fullName evidence="4">DUF2304 domain-containing protein</fullName>
    </recommendedName>
</protein>
<keyword evidence="1" id="KW-0472">Membrane</keyword>
<organism evidence="2 3">
    <name type="scientific">Eggerthella lenta (strain ATCC 25559 / DSM 2243 / CCUG 17323 / JCM 9979 / KCTC 3265 / NCTC 11813 / VPI 0255 / 1899 B)</name>
    <name type="common">Eubacterium lentum</name>
    <dbReference type="NCBI Taxonomy" id="479437"/>
    <lineage>
        <taxon>Bacteria</taxon>
        <taxon>Bacillati</taxon>
        <taxon>Actinomycetota</taxon>
        <taxon>Coriobacteriia</taxon>
        <taxon>Eggerthellales</taxon>
        <taxon>Eggerthellaceae</taxon>
        <taxon>Eggerthella</taxon>
    </lineage>
</organism>
<evidence type="ECO:0000313" key="2">
    <source>
        <dbReference type="EMBL" id="ACV56019.1"/>
    </source>
</evidence>
<evidence type="ECO:0000313" key="3">
    <source>
        <dbReference type="Proteomes" id="UP000001377"/>
    </source>
</evidence>
<sequence>MLIVLQAVVIVLALAFFAYVVHLIIRERLLLKYSLLWMVLTAVIVLCAVFPEPLYAISHLFGFVNPSNFIFLIGLFFLMAIALSHSAIASKQSIMIKNLVQEQALLEKRLRELESTNGDSDPTEQH</sequence>
<name>C8WIX8_EGGLE</name>
<dbReference type="KEGG" id="ele:Elen_2055"/>
<keyword evidence="1" id="KW-1133">Transmembrane helix</keyword>
<dbReference type="STRING" id="479437.Elen_2055"/>
<dbReference type="HOGENOM" id="CLU_134280_2_1_11"/>
<dbReference type="OrthoDB" id="3177243at2"/>
<keyword evidence="3" id="KW-1185">Reference proteome</keyword>
<evidence type="ECO:0000256" key="1">
    <source>
        <dbReference type="SAM" id="Phobius"/>
    </source>
</evidence>
<feature type="transmembrane region" description="Helical" evidence="1">
    <location>
        <begin position="6"/>
        <end position="25"/>
    </location>
</feature>
<reference evidence="2 3" key="1">
    <citation type="journal article" date="2009" name="Stand. Genomic Sci.">
        <title>Complete genome sequence of Eggerthella lenta type strain (IPP VPI 0255).</title>
        <authorList>
            <person name="Saunders E."/>
            <person name="Pukall R."/>
            <person name="Abt B."/>
            <person name="Lapidus A."/>
            <person name="Glavina Del Rio T."/>
            <person name="Copeland A."/>
            <person name="Tice H."/>
            <person name="Cheng J.F."/>
            <person name="Lucas S."/>
            <person name="Chen F."/>
            <person name="Nolan M."/>
            <person name="Bruce D."/>
            <person name="Goodwin L."/>
            <person name="Pitluck S."/>
            <person name="Ivanova N."/>
            <person name="Mavromatis K."/>
            <person name="Ovchinnikova G."/>
            <person name="Pati A."/>
            <person name="Chen A."/>
            <person name="Palaniappan K."/>
            <person name="Land M."/>
            <person name="Hauser L."/>
            <person name="Chang Y.J."/>
            <person name="Jeffries C.D."/>
            <person name="Chain P."/>
            <person name="Meincke L."/>
            <person name="Sims D."/>
            <person name="Brettin T."/>
            <person name="Detter J.C."/>
            <person name="Goker M."/>
            <person name="Bristow J."/>
            <person name="Eisen J.A."/>
            <person name="Markowitz V."/>
            <person name="Hugenholtz P."/>
            <person name="Kyrpides N.C."/>
            <person name="Klenk H.P."/>
            <person name="Han C."/>
        </authorList>
    </citation>
    <scope>NUCLEOTIDE SEQUENCE [LARGE SCALE GENOMIC DNA]</scope>
    <source>
        <strain evidence="3">ATCC 25559 / DSM 2243 / CCUG 17323 / JCM 9979 / KCTC 3265 / NCTC 11813 / VPI 0255 / 1899 B</strain>
    </source>
</reference>
<dbReference type="BioCyc" id="ELEN479437:G1GFY-2068-MONOMER"/>
<gene>
    <name evidence="2" type="ordered locus">Elen_2055</name>
</gene>
<feature type="transmembrane region" description="Helical" evidence="1">
    <location>
        <begin position="37"/>
        <end position="57"/>
    </location>
</feature>
<dbReference type="AlphaFoldDB" id="C8WIX8"/>
<keyword evidence="1" id="KW-0812">Transmembrane</keyword>
<dbReference type="RefSeq" id="WP_015760927.1">
    <property type="nucleotide sequence ID" value="NC_013204.1"/>
</dbReference>
<dbReference type="EMBL" id="CP001726">
    <property type="protein sequence ID" value="ACV56019.1"/>
    <property type="molecule type" value="Genomic_DNA"/>
</dbReference>
<dbReference type="InterPro" id="IPR019277">
    <property type="entry name" value="DUF2304"/>
</dbReference>
<dbReference type="Pfam" id="PF10066">
    <property type="entry name" value="DUF2304"/>
    <property type="match status" value="1"/>
</dbReference>